<dbReference type="Gene3D" id="3.40.50.300">
    <property type="entry name" value="P-loop containing nucleotide triphosphate hydrolases"/>
    <property type="match status" value="1"/>
</dbReference>
<feature type="non-terminal residue" evidence="7">
    <location>
        <position position="256"/>
    </location>
</feature>
<dbReference type="Pfam" id="PF02190">
    <property type="entry name" value="LON_substr_bdg"/>
    <property type="match status" value="1"/>
</dbReference>
<keyword evidence="5" id="KW-0067">ATP-binding</keyword>
<evidence type="ECO:0000256" key="1">
    <source>
        <dbReference type="ARBA" id="ARBA00022670"/>
    </source>
</evidence>
<organism evidence="7">
    <name type="scientific">marine sediment metagenome</name>
    <dbReference type="NCBI Taxonomy" id="412755"/>
    <lineage>
        <taxon>unclassified sequences</taxon>
        <taxon>metagenomes</taxon>
        <taxon>ecological metagenomes</taxon>
    </lineage>
</organism>
<dbReference type="SUPFAM" id="SSF88697">
    <property type="entry name" value="PUA domain-like"/>
    <property type="match status" value="1"/>
</dbReference>
<dbReference type="InterPro" id="IPR027065">
    <property type="entry name" value="Lon_Prtase"/>
</dbReference>
<feature type="non-terminal residue" evidence="7">
    <location>
        <position position="1"/>
    </location>
</feature>
<dbReference type="GO" id="GO:0005524">
    <property type="term" value="F:ATP binding"/>
    <property type="evidence" value="ECO:0007669"/>
    <property type="project" value="UniProtKB-KW"/>
</dbReference>
<reference evidence="7" key="1">
    <citation type="journal article" date="2014" name="Front. Microbiol.">
        <title>High frequency of phylogenetically diverse reductive dehalogenase-homologous genes in deep subseafloor sedimentary metagenomes.</title>
        <authorList>
            <person name="Kawai M."/>
            <person name="Futagami T."/>
            <person name="Toyoda A."/>
            <person name="Takaki Y."/>
            <person name="Nishi S."/>
            <person name="Hori S."/>
            <person name="Arai W."/>
            <person name="Tsubouchi T."/>
            <person name="Morono Y."/>
            <person name="Uchiyama I."/>
            <person name="Ito T."/>
            <person name="Fujiyama A."/>
            <person name="Inagaki F."/>
            <person name="Takami H."/>
        </authorList>
    </citation>
    <scope>NUCLEOTIDE SEQUENCE</scope>
    <source>
        <strain evidence="7">Expedition CK06-06</strain>
    </source>
</reference>
<protein>
    <recommendedName>
        <fullName evidence="6">Lon N-terminal domain-containing protein</fullName>
    </recommendedName>
</protein>
<dbReference type="Gene3D" id="1.20.58.1480">
    <property type="match status" value="1"/>
</dbReference>
<evidence type="ECO:0000313" key="7">
    <source>
        <dbReference type="EMBL" id="GAJ16065.1"/>
    </source>
</evidence>
<dbReference type="PANTHER" id="PTHR10046">
    <property type="entry name" value="ATP DEPENDENT LON PROTEASE FAMILY MEMBER"/>
    <property type="match status" value="1"/>
</dbReference>
<feature type="domain" description="Lon N-terminal" evidence="6">
    <location>
        <begin position="1"/>
        <end position="109"/>
    </location>
</feature>
<dbReference type="GO" id="GO:0004176">
    <property type="term" value="F:ATP-dependent peptidase activity"/>
    <property type="evidence" value="ECO:0007669"/>
    <property type="project" value="InterPro"/>
</dbReference>
<name>X1VX43_9ZZZZ</name>
<evidence type="ECO:0000256" key="2">
    <source>
        <dbReference type="ARBA" id="ARBA00022741"/>
    </source>
</evidence>
<proteinExistence type="predicted"/>
<comment type="caution">
    <text evidence="7">The sequence shown here is derived from an EMBL/GenBank/DDBJ whole genome shotgun (WGS) entry which is preliminary data.</text>
</comment>
<gene>
    <name evidence="7" type="ORF">S12H4_44683</name>
</gene>
<evidence type="ECO:0000256" key="3">
    <source>
        <dbReference type="ARBA" id="ARBA00022801"/>
    </source>
</evidence>
<dbReference type="Gene3D" id="1.20.5.5270">
    <property type="match status" value="1"/>
</dbReference>
<keyword evidence="2" id="KW-0547">Nucleotide-binding</keyword>
<dbReference type="EMBL" id="BARW01027555">
    <property type="protein sequence ID" value="GAJ16065.1"/>
    <property type="molecule type" value="Genomic_DNA"/>
</dbReference>
<dbReference type="GO" id="GO:0006508">
    <property type="term" value="P:proteolysis"/>
    <property type="evidence" value="ECO:0007669"/>
    <property type="project" value="UniProtKB-KW"/>
</dbReference>
<dbReference type="InterPro" id="IPR015947">
    <property type="entry name" value="PUA-like_sf"/>
</dbReference>
<dbReference type="FunFam" id="1.20.5.5270:FF:000002">
    <property type="entry name" value="Lon protease homolog"/>
    <property type="match status" value="1"/>
</dbReference>
<keyword evidence="1" id="KW-0645">Protease</keyword>
<accession>X1VX43</accession>
<dbReference type="InterPro" id="IPR003111">
    <property type="entry name" value="Lon_prtase_N"/>
</dbReference>
<evidence type="ECO:0000256" key="5">
    <source>
        <dbReference type="ARBA" id="ARBA00022840"/>
    </source>
</evidence>
<dbReference type="InterPro" id="IPR027417">
    <property type="entry name" value="P-loop_NTPase"/>
</dbReference>
<keyword evidence="3" id="KW-0378">Hydrolase</keyword>
<keyword evidence="4" id="KW-0720">Serine protease</keyword>
<dbReference type="AlphaFoldDB" id="X1VX43"/>
<evidence type="ECO:0000256" key="4">
    <source>
        <dbReference type="ARBA" id="ARBA00022825"/>
    </source>
</evidence>
<sequence>SKIRILEYTLLKPRILARVKIIPEFEDKTKKIEELMKIAIRQLEKYISIAPFVPKEIITIAINIERPNKLAYLIASLLRMEIPERQKILTLDSTEERLRKVVSILNREIDLLELGRKIQTDARESMEKSQREYFLRQQLKAIQKELGEVDEVTREANEIKEKLQKSKVPEYVMKEAERELKRLIRIPPASPEYNVIRTYLDWLIELPWSKSTEDNLDLIRARKILDEDHYDLDDVKERIIEYLAVRKLKKDMKGPI</sequence>
<dbReference type="GO" id="GO:0004252">
    <property type="term" value="F:serine-type endopeptidase activity"/>
    <property type="evidence" value="ECO:0007669"/>
    <property type="project" value="InterPro"/>
</dbReference>
<dbReference type="PROSITE" id="PS51787">
    <property type="entry name" value="LON_N"/>
    <property type="match status" value="1"/>
</dbReference>
<dbReference type="GO" id="GO:0030163">
    <property type="term" value="P:protein catabolic process"/>
    <property type="evidence" value="ECO:0007669"/>
    <property type="project" value="InterPro"/>
</dbReference>
<evidence type="ECO:0000259" key="6">
    <source>
        <dbReference type="PROSITE" id="PS51787"/>
    </source>
</evidence>